<evidence type="ECO:0000313" key="2">
    <source>
        <dbReference type="Proteomes" id="UP000683000"/>
    </source>
</evidence>
<dbReference type="Proteomes" id="UP000683000">
    <property type="component" value="Unassembled WGS sequence"/>
</dbReference>
<keyword evidence="2" id="KW-1185">Reference proteome</keyword>
<proteinExistence type="predicted"/>
<protein>
    <submittedName>
        <fullName evidence="1">Uncharacterized protein</fullName>
    </submittedName>
</protein>
<dbReference type="EMBL" id="JAGFBS010000003">
    <property type="protein sequence ID" value="KAG6380403.1"/>
    <property type="molecule type" value="Genomic_DNA"/>
</dbReference>
<evidence type="ECO:0000313" key="1">
    <source>
        <dbReference type="EMBL" id="KAG6380403.1"/>
    </source>
</evidence>
<name>A0A8I3AEI6_9AGAM</name>
<comment type="caution">
    <text evidence="1">The sequence shown here is derived from an EMBL/GenBank/DDBJ whole genome shotgun (WGS) entry which is preliminary data.</text>
</comment>
<gene>
    <name evidence="1" type="ORF">JVT61DRAFT_8522</name>
</gene>
<accession>A0A8I3AEI6</accession>
<dbReference type="OrthoDB" id="2646521at2759"/>
<sequence>MATLKRCHTPVPPWGAEVEQIAWEKSRSGTPRRRRLNKPPLIHDPGWDWDGGAFCSVKRRSCLTGRSVTARSASGKTKILQYRLEERIQPCHFLTSRGIRRRRDAAKVCPITPYNLALLSAYHITARSGLDDFEVIRVPKVVPVLAEEPDIGDSWELGEWEKLDALGFKRTYSEVARGFVDGKDPPNARGCSGLVLNNTEDDSWECL</sequence>
<reference evidence="1" key="1">
    <citation type="submission" date="2021-03" db="EMBL/GenBank/DDBJ databases">
        <title>Evolutionary innovations through gain and loss of genes in the ectomycorrhizal Boletales.</title>
        <authorList>
            <person name="Wu G."/>
            <person name="Miyauchi S."/>
            <person name="Morin E."/>
            <person name="Yang Z.-L."/>
            <person name="Xu J."/>
            <person name="Martin F.M."/>
        </authorList>
    </citation>
    <scope>NUCLEOTIDE SEQUENCE</scope>
    <source>
        <strain evidence="1">BR01</strain>
    </source>
</reference>
<organism evidence="1 2">
    <name type="scientific">Boletus reticuloceps</name>
    <dbReference type="NCBI Taxonomy" id="495285"/>
    <lineage>
        <taxon>Eukaryota</taxon>
        <taxon>Fungi</taxon>
        <taxon>Dikarya</taxon>
        <taxon>Basidiomycota</taxon>
        <taxon>Agaricomycotina</taxon>
        <taxon>Agaricomycetes</taxon>
        <taxon>Agaricomycetidae</taxon>
        <taxon>Boletales</taxon>
        <taxon>Boletineae</taxon>
        <taxon>Boletaceae</taxon>
        <taxon>Boletoideae</taxon>
        <taxon>Boletus</taxon>
    </lineage>
</organism>
<dbReference type="AlphaFoldDB" id="A0A8I3AEI6"/>